<dbReference type="InterPro" id="IPR050982">
    <property type="entry name" value="Auxin_biosynth/cation_transpt"/>
</dbReference>
<proteinExistence type="predicted"/>
<organism evidence="2 3">
    <name type="scientific">Gordonia hydrophobica</name>
    <dbReference type="NCBI Taxonomy" id="40516"/>
    <lineage>
        <taxon>Bacteria</taxon>
        <taxon>Bacillati</taxon>
        <taxon>Actinomycetota</taxon>
        <taxon>Actinomycetes</taxon>
        <taxon>Mycobacteriales</taxon>
        <taxon>Gordoniaceae</taxon>
        <taxon>Gordonia</taxon>
    </lineage>
</organism>
<accession>A0ABZ2TYH7</accession>
<keyword evidence="1" id="KW-0560">Oxidoreductase</keyword>
<dbReference type="PRINTS" id="PR00368">
    <property type="entry name" value="FADPNR"/>
</dbReference>
<evidence type="ECO:0000256" key="1">
    <source>
        <dbReference type="ARBA" id="ARBA00023002"/>
    </source>
</evidence>
<sequence length="379" mass="40766">MDTFGMARDDETSVIERRVVVIGAGQAGLSTAYYLQHEGLVAGEDFEVLDANPTPGGAWSHRWDALTFDWVNGVYNLPGSRLVDADPAEPARDVVKRYYGEYERDRDLRVSRPWRVMSVERDGDDRFVVRAQHPSGAVRTYLAGAVVSGTGTWDRPYVPWYPGHFDGRQLHTRDFPEPGDFAGQRVLVVGGGISAVEFVVLLDAAGATPIWSTRTPPRWRDVPFDTEWGLAVENSVAQRTRAGLRPLSVVAATGLPRSPKLLPAIASGLLTSRGPIARLVGDGVEFADGSTESVDVIIWATGFRASIGHLTGLGVREPTGGVLMADDDVSVVRVPGLFLVGYGRSASTLGATRAGRRAARAAAAATMDLRSAADRLPMG</sequence>
<reference evidence="2 3" key="1">
    <citation type="journal article" date="2023" name="Virus Evol.">
        <title>Computational host range prediction-The good, the bad, and the ugly.</title>
        <authorList>
            <person name="Howell A.A."/>
            <person name="Versoza C.J."/>
            <person name="Pfeifer S.P."/>
        </authorList>
    </citation>
    <scope>NUCLEOTIDE SEQUENCE [LARGE SCALE GENOMIC DNA]</scope>
    <source>
        <strain evidence="2 3">1610/1b</strain>
    </source>
</reference>
<dbReference type="InterPro" id="IPR036188">
    <property type="entry name" value="FAD/NAD-bd_sf"/>
</dbReference>
<dbReference type="SUPFAM" id="SSF51905">
    <property type="entry name" value="FAD/NAD(P)-binding domain"/>
    <property type="match status" value="1"/>
</dbReference>
<dbReference type="RefSeq" id="WP_239588662.1">
    <property type="nucleotide sequence ID" value="NZ_CP136137.1"/>
</dbReference>
<name>A0ABZ2TYH7_9ACTN</name>
<evidence type="ECO:0000313" key="3">
    <source>
        <dbReference type="Proteomes" id="UP001479933"/>
    </source>
</evidence>
<keyword evidence="3" id="KW-1185">Reference proteome</keyword>
<dbReference type="PANTHER" id="PTHR43539:SF78">
    <property type="entry name" value="FLAVIN-CONTAINING MONOOXYGENASE"/>
    <property type="match status" value="1"/>
</dbReference>
<gene>
    <name evidence="2" type="ORF">RVF87_15150</name>
</gene>
<dbReference type="Proteomes" id="UP001479933">
    <property type="component" value="Chromosome"/>
</dbReference>
<protein>
    <submittedName>
        <fullName evidence="2">FAD-dependent oxidoreductase</fullName>
    </submittedName>
</protein>
<dbReference type="Gene3D" id="3.50.50.60">
    <property type="entry name" value="FAD/NAD(P)-binding domain"/>
    <property type="match status" value="1"/>
</dbReference>
<dbReference type="EMBL" id="CP136137">
    <property type="protein sequence ID" value="WYY06398.1"/>
    <property type="molecule type" value="Genomic_DNA"/>
</dbReference>
<dbReference type="PRINTS" id="PR00469">
    <property type="entry name" value="PNDRDTASEII"/>
</dbReference>
<dbReference type="PANTHER" id="PTHR43539">
    <property type="entry name" value="FLAVIN-BINDING MONOOXYGENASE-LIKE PROTEIN (AFU_ORTHOLOGUE AFUA_4G09220)"/>
    <property type="match status" value="1"/>
</dbReference>
<evidence type="ECO:0000313" key="2">
    <source>
        <dbReference type="EMBL" id="WYY06398.1"/>
    </source>
</evidence>
<dbReference type="Pfam" id="PF13738">
    <property type="entry name" value="Pyr_redox_3"/>
    <property type="match status" value="1"/>
</dbReference>